<evidence type="ECO:0000259" key="2">
    <source>
        <dbReference type="PROSITE" id="PS00662"/>
    </source>
</evidence>
<protein>
    <submittedName>
        <fullName evidence="3">Twitching motility protein PilT</fullName>
    </submittedName>
</protein>
<dbReference type="EMBL" id="UOFT01000011">
    <property type="protein sequence ID" value="VAW91523.1"/>
    <property type="molecule type" value="Genomic_DNA"/>
</dbReference>
<dbReference type="InterPro" id="IPR006321">
    <property type="entry name" value="PilT/PilU"/>
</dbReference>
<dbReference type="GO" id="GO:0016887">
    <property type="term" value="F:ATP hydrolysis activity"/>
    <property type="evidence" value="ECO:0007669"/>
    <property type="project" value="InterPro"/>
</dbReference>
<dbReference type="PANTHER" id="PTHR30486:SF6">
    <property type="entry name" value="TYPE IV PILUS RETRACTATION ATPASE PILT"/>
    <property type="match status" value="1"/>
</dbReference>
<dbReference type="InterPro" id="IPR050921">
    <property type="entry name" value="T4SS_GSP_E_ATPase"/>
</dbReference>
<reference evidence="3" key="1">
    <citation type="submission" date="2018-06" db="EMBL/GenBank/DDBJ databases">
        <authorList>
            <person name="Zhirakovskaya E."/>
        </authorList>
    </citation>
    <scope>NUCLEOTIDE SEQUENCE</scope>
</reference>
<dbReference type="InterPro" id="IPR001482">
    <property type="entry name" value="T2SS/T4SS_dom"/>
</dbReference>
<dbReference type="PANTHER" id="PTHR30486">
    <property type="entry name" value="TWITCHING MOTILITY PROTEIN PILT"/>
    <property type="match status" value="1"/>
</dbReference>
<evidence type="ECO:0000313" key="3">
    <source>
        <dbReference type="EMBL" id="VAW91523.1"/>
    </source>
</evidence>
<dbReference type="Pfam" id="PF00437">
    <property type="entry name" value="T2SSE"/>
    <property type="match status" value="1"/>
</dbReference>
<proteinExistence type="inferred from homology"/>
<accession>A0A3B0ZTW9</accession>
<gene>
    <name evidence="3" type="ORF">MNBD_GAMMA23-1035</name>
</gene>
<dbReference type="NCBIfam" id="TIGR01420">
    <property type="entry name" value="pilT_fam"/>
    <property type="match status" value="1"/>
</dbReference>
<name>A0A3B0ZTW9_9ZZZZ</name>
<dbReference type="CDD" id="cd01131">
    <property type="entry name" value="PilT"/>
    <property type="match status" value="1"/>
</dbReference>
<dbReference type="InterPro" id="IPR027417">
    <property type="entry name" value="P-loop_NTPase"/>
</dbReference>
<dbReference type="Gene3D" id="3.30.450.90">
    <property type="match status" value="1"/>
</dbReference>
<sequence>MSRINAFLKLGREQGCSDIHLSVGLPPLIRMHGELSPIKYRNLTGDELESLVNEILDEEQRALFNQGHDVDFSYEHEEVGRFRVNLYRKISGIGAAFRIIAPRIPTFQELGLPAILTKFLLHNQGLVLVTGATGTGKSTTLATMIDWLNHNRRLNIITLEDPIEYVHKSDKALVIQRNVGSHVDTFANGLRAALREDPDVILVGELRDPETISMAMTAAETGHLVLGTLHTTSAVKTIDRIIDAMPTEQKSLTASFLAQHLLGVVSQKLLRSADGRNRKAILEIMFNTSGMANLILNRKVFQIPSILQTGREQGMQLMDQALLEAVKNKEIDPDDAYVHATDKKLFQRYVTDPDLLPQVNLAIS</sequence>
<dbReference type="SUPFAM" id="SSF52540">
    <property type="entry name" value="P-loop containing nucleoside triphosphate hydrolases"/>
    <property type="match status" value="1"/>
</dbReference>
<dbReference type="Gene3D" id="3.40.50.300">
    <property type="entry name" value="P-loop containing nucleotide triphosphate hydrolases"/>
    <property type="match status" value="1"/>
</dbReference>
<comment type="similarity">
    <text evidence="1">Belongs to the GSP E family.</text>
</comment>
<organism evidence="3">
    <name type="scientific">hydrothermal vent metagenome</name>
    <dbReference type="NCBI Taxonomy" id="652676"/>
    <lineage>
        <taxon>unclassified sequences</taxon>
        <taxon>metagenomes</taxon>
        <taxon>ecological metagenomes</taxon>
    </lineage>
</organism>
<feature type="domain" description="Bacterial type II secretion system protein E" evidence="2">
    <location>
        <begin position="194"/>
        <end position="208"/>
    </location>
</feature>
<evidence type="ECO:0000256" key="1">
    <source>
        <dbReference type="ARBA" id="ARBA00006611"/>
    </source>
</evidence>
<dbReference type="AlphaFoldDB" id="A0A3B0ZTW9"/>
<dbReference type="PROSITE" id="PS00662">
    <property type="entry name" value="T2SP_E"/>
    <property type="match status" value="1"/>
</dbReference>
<dbReference type="GO" id="GO:0005524">
    <property type="term" value="F:ATP binding"/>
    <property type="evidence" value="ECO:0007669"/>
    <property type="project" value="InterPro"/>
</dbReference>